<gene>
    <name evidence="8" type="ORF">O3M35_004365</name>
</gene>
<keyword evidence="9" id="KW-1185">Reference proteome</keyword>
<dbReference type="GO" id="GO:0035242">
    <property type="term" value="F:protein-arginine omega-N asymmetric methyltransferase activity"/>
    <property type="evidence" value="ECO:0007669"/>
    <property type="project" value="TreeGrafter"/>
</dbReference>
<evidence type="ECO:0000256" key="1">
    <source>
        <dbReference type="ARBA" id="ARBA00022603"/>
    </source>
</evidence>
<dbReference type="PROSITE" id="PS51678">
    <property type="entry name" value="SAM_MT_PRMT"/>
    <property type="match status" value="1"/>
</dbReference>
<sequence length="419" mass="46951">MKSPALDYPCDIYTWTRLYLFFIDLDINIRIIMEESEGDRGEADETEEMEQGEPEESADAEEMEDGELADKQEDEYFKSYAELSIQRTMLLDKVRIEAYKRAIFSRPDLFNDKIVVDVGAGTGVLSVLCAMAGAKKVYAVEASQGLIPILTSVIHDNGFDGIIEVIAEEVEEVDLPEKVDVIVSEWMGHFLLHEAMLESVINSRRFLKHDGVMVPHSATIYAALCDIPSVASSWSYVCGVNLCSASAIFRYQAAYHPCIEQLRDEDLLSDSKILASFDIKTVTTPQLHEIRKQFIFRCNKNGNLEGICLWFDVDLIDNIKLSTSPKDAETHWKQTIILFPGPIQVCKDDQVYVQLTMNRASGRLYVISVEMVNPKSDNTEEGTPSNVPSESIKPGVSNESGYSAQEPDDDVISVEDAEE</sequence>
<dbReference type="FunFam" id="3.40.50.150:FF:000016">
    <property type="entry name" value="Protein arginine N-methyltransferase 6"/>
    <property type="match status" value="1"/>
</dbReference>
<proteinExistence type="predicted"/>
<evidence type="ECO:0000313" key="8">
    <source>
        <dbReference type="EMBL" id="KAK9497688.1"/>
    </source>
</evidence>
<dbReference type="Proteomes" id="UP001461498">
    <property type="component" value="Unassembled WGS sequence"/>
</dbReference>
<feature type="domain" description="Methyltransferase type 11" evidence="6">
    <location>
        <begin position="116"/>
        <end position="214"/>
    </location>
</feature>
<evidence type="ECO:0000259" key="6">
    <source>
        <dbReference type="Pfam" id="PF08241"/>
    </source>
</evidence>
<feature type="domain" description="Protein arginine N-methyltransferase" evidence="7">
    <location>
        <begin position="216"/>
        <end position="362"/>
    </location>
</feature>
<dbReference type="PANTHER" id="PTHR11006">
    <property type="entry name" value="PROTEIN ARGININE N-METHYLTRANSFERASE"/>
    <property type="match status" value="1"/>
</dbReference>
<dbReference type="GO" id="GO:0032259">
    <property type="term" value="P:methylation"/>
    <property type="evidence" value="ECO:0007669"/>
    <property type="project" value="UniProtKB-KW"/>
</dbReference>
<keyword evidence="2 4" id="KW-0808">Transferase</keyword>
<dbReference type="GO" id="GO:0035241">
    <property type="term" value="F:protein-arginine omega-N monomethyltransferase activity"/>
    <property type="evidence" value="ECO:0007669"/>
    <property type="project" value="TreeGrafter"/>
</dbReference>
<accession>A0AAW1CLJ5</accession>
<dbReference type="InterPro" id="IPR029063">
    <property type="entry name" value="SAM-dependent_MTases_sf"/>
</dbReference>
<protein>
    <recommendedName>
        <fullName evidence="10">Protein arginine N-methyltransferase 6</fullName>
    </recommendedName>
</protein>
<dbReference type="GO" id="GO:0042054">
    <property type="term" value="F:histone methyltransferase activity"/>
    <property type="evidence" value="ECO:0007669"/>
    <property type="project" value="TreeGrafter"/>
</dbReference>
<dbReference type="InterPro" id="IPR025799">
    <property type="entry name" value="Arg_MeTrfase"/>
</dbReference>
<dbReference type="Gene3D" id="3.40.50.150">
    <property type="entry name" value="Vaccinia Virus protein VP39"/>
    <property type="match status" value="1"/>
</dbReference>
<evidence type="ECO:0000313" key="9">
    <source>
        <dbReference type="Proteomes" id="UP001461498"/>
    </source>
</evidence>
<evidence type="ECO:0000256" key="2">
    <source>
        <dbReference type="ARBA" id="ARBA00022679"/>
    </source>
</evidence>
<feature type="compositionally biased region" description="Acidic residues" evidence="5">
    <location>
        <begin position="44"/>
        <end position="66"/>
    </location>
</feature>
<feature type="region of interest" description="Disordered" evidence="5">
    <location>
        <begin position="375"/>
        <end position="419"/>
    </location>
</feature>
<dbReference type="EMBL" id="JAPXFL010000014">
    <property type="protein sequence ID" value="KAK9497688.1"/>
    <property type="molecule type" value="Genomic_DNA"/>
</dbReference>
<comment type="caution">
    <text evidence="8">The sequence shown here is derived from an EMBL/GenBank/DDBJ whole genome shotgun (WGS) entry which is preliminary data.</text>
</comment>
<feature type="region of interest" description="Disordered" evidence="5">
    <location>
        <begin position="36"/>
        <end position="66"/>
    </location>
</feature>
<evidence type="ECO:0000256" key="5">
    <source>
        <dbReference type="SAM" id="MobiDB-lite"/>
    </source>
</evidence>
<reference evidence="8 9" key="1">
    <citation type="submission" date="2022-12" db="EMBL/GenBank/DDBJ databases">
        <title>Chromosome-level genome assembly of true bugs.</title>
        <authorList>
            <person name="Ma L."/>
            <person name="Li H."/>
        </authorList>
    </citation>
    <scope>NUCLEOTIDE SEQUENCE [LARGE SCALE GENOMIC DNA]</scope>
    <source>
        <strain evidence="8">Lab_2022b</strain>
    </source>
</reference>
<keyword evidence="3 4" id="KW-0949">S-adenosyl-L-methionine</keyword>
<evidence type="ECO:0000256" key="4">
    <source>
        <dbReference type="PROSITE-ProRule" id="PRU01015"/>
    </source>
</evidence>
<dbReference type="SUPFAM" id="SSF53335">
    <property type="entry name" value="S-adenosyl-L-methionine-dependent methyltransferases"/>
    <property type="match status" value="1"/>
</dbReference>
<dbReference type="InterPro" id="IPR055135">
    <property type="entry name" value="PRMT_dom"/>
</dbReference>
<dbReference type="Gene3D" id="2.70.160.11">
    <property type="entry name" value="Hnrnp arginine n-methyltransferase1"/>
    <property type="match status" value="1"/>
</dbReference>
<evidence type="ECO:0008006" key="10">
    <source>
        <dbReference type="Google" id="ProtNLM"/>
    </source>
</evidence>
<evidence type="ECO:0000259" key="7">
    <source>
        <dbReference type="Pfam" id="PF22528"/>
    </source>
</evidence>
<organism evidence="8 9">
    <name type="scientific">Rhynocoris fuscipes</name>
    <dbReference type="NCBI Taxonomy" id="488301"/>
    <lineage>
        <taxon>Eukaryota</taxon>
        <taxon>Metazoa</taxon>
        <taxon>Ecdysozoa</taxon>
        <taxon>Arthropoda</taxon>
        <taxon>Hexapoda</taxon>
        <taxon>Insecta</taxon>
        <taxon>Pterygota</taxon>
        <taxon>Neoptera</taxon>
        <taxon>Paraneoptera</taxon>
        <taxon>Hemiptera</taxon>
        <taxon>Heteroptera</taxon>
        <taxon>Panheteroptera</taxon>
        <taxon>Cimicomorpha</taxon>
        <taxon>Reduviidae</taxon>
        <taxon>Harpactorinae</taxon>
        <taxon>Harpactorini</taxon>
        <taxon>Rhynocoris</taxon>
    </lineage>
</organism>
<dbReference type="Pfam" id="PF22528">
    <property type="entry name" value="PRMT_C"/>
    <property type="match status" value="1"/>
</dbReference>
<feature type="compositionally biased region" description="Acidic residues" evidence="5">
    <location>
        <begin position="406"/>
        <end position="419"/>
    </location>
</feature>
<dbReference type="InterPro" id="IPR013216">
    <property type="entry name" value="Methyltransf_11"/>
</dbReference>
<dbReference type="GO" id="GO:0005634">
    <property type="term" value="C:nucleus"/>
    <property type="evidence" value="ECO:0007669"/>
    <property type="project" value="TreeGrafter"/>
</dbReference>
<name>A0AAW1CLJ5_9HEMI</name>
<dbReference type="AlphaFoldDB" id="A0AAW1CLJ5"/>
<dbReference type="Pfam" id="PF08241">
    <property type="entry name" value="Methyltransf_11"/>
    <property type="match status" value="1"/>
</dbReference>
<keyword evidence="1 4" id="KW-0489">Methyltransferase</keyword>
<evidence type="ECO:0000256" key="3">
    <source>
        <dbReference type="ARBA" id="ARBA00022691"/>
    </source>
</evidence>
<dbReference type="PANTHER" id="PTHR11006:SF122">
    <property type="entry name" value="ARGININE METHYLTRANSFERASE 8"/>
    <property type="match status" value="1"/>
</dbReference>
<dbReference type="CDD" id="cd02440">
    <property type="entry name" value="AdoMet_MTases"/>
    <property type="match status" value="1"/>
</dbReference>